<evidence type="ECO:0000313" key="12">
    <source>
        <dbReference type="EMBL" id="KAJ5172875.1"/>
    </source>
</evidence>
<reference evidence="12" key="1">
    <citation type="submission" date="2022-11" db="EMBL/GenBank/DDBJ databases">
        <authorList>
            <person name="Petersen C."/>
        </authorList>
    </citation>
    <scope>NUCLEOTIDE SEQUENCE</scope>
    <source>
        <strain evidence="12">IBT 21917</strain>
    </source>
</reference>
<dbReference type="InterPro" id="IPR051008">
    <property type="entry name" value="Telomere_Capping_Maintenance"/>
</dbReference>
<evidence type="ECO:0000256" key="10">
    <source>
        <dbReference type="SAM" id="Phobius"/>
    </source>
</evidence>
<keyword evidence="6" id="KW-0325">Glycoprotein</keyword>
<comment type="similarity">
    <text evidence="8">Belongs to the MTC6 family.</text>
</comment>
<evidence type="ECO:0000256" key="4">
    <source>
        <dbReference type="ARBA" id="ARBA00022989"/>
    </source>
</evidence>
<keyword evidence="3" id="KW-0732">Signal</keyword>
<dbReference type="PANTHER" id="PTHR35518">
    <property type="entry name" value="MAINTENANCE OF TELOMOERE CAPPING"/>
    <property type="match status" value="1"/>
</dbReference>
<dbReference type="InterPro" id="IPR057530">
    <property type="entry name" value="TIM-barrel_MTC6"/>
</dbReference>
<evidence type="ECO:0000256" key="3">
    <source>
        <dbReference type="ARBA" id="ARBA00022729"/>
    </source>
</evidence>
<keyword evidence="13" id="KW-1185">Reference proteome</keyword>
<proteinExistence type="inferred from homology"/>
<accession>A0A9W9I9M4</accession>
<name>A0A9W9I9M4_9EURO</name>
<protein>
    <recommendedName>
        <fullName evidence="9">Maintenance of telomere capping protein 6</fullName>
    </recommendedName>
</protein>
<dbReference type="Pfam" id="PF25506">
    <property type="entry name" value="TIM-barrel_MTC6"/>
    <property type="match status" value="1"/>
</dbReference>
<evidence type="ECO:0000259" key="11">
    <source>
        <dbReference type="Pfam" id="PF25506"/>
    </source>
</evidence>
<evidence type="ECO:0000313" key="13">
    <source>
        <dbReference type="Proteomes" id="UP001146351"/>
    </source>
</evidence>
<comment type="subcellular location">
    <subcellularLocation>
        <location evidence="1">Membrane</location>
        <topology evidence="1">Single-pass type I membrane protein</topology>
    </subcellularLocation>
</comment>
<feature type="domain" description="MTC6 partial TIM-barrel" evidence="11">
    <location>
        <begin position="19"/>
        <end position="409"/>
    </location>
</feature>
<evidence type="ECO:0000256" key="1">
    <source>
        <dbReference type="ARBA" id="ARBA00004479"/>
    </source>
</evidence>
<evidence type="ECO:0000256" key="5">
    <source>
        <dbReference type="ARBA" id="ARBA00023136"/>
    </source>
</evidence>
<keyword evidence="4 10" id="KW-1133">Transmembrane helix</keyword>
<dbReference type="AlphaFoldDB" id="A0A9W9I9M4"/>
<evidence type="ECO:0000256" key="2">
    <source>
        <dbReference type="ARBA" id="ARBA00022692"/>
    </source>
</evidence>
<evidence type="ECO:0000256" key="6">
    <source>
        <dbReference type="ARBA" id="ARBA00023180"/>
    </source>
</evidence>
<comment type="caution">
    <text evidence="12">The sequence shown here is derived from an EMBL/GenBank/DDBJ whole genome shotgun (WGS) entry which is preliminary data.</text>
</comment>
<comment type="function">
    <text evidence="7">May be involved in telomere capping.</text>
</comment>
<dbReference type="EMBL" id="JAPQKO010000003">
    <property type="protein sequence ID" value="KAJ5172875.1"/>
    <property type="molecule type" value="Genomic_DNA"/>
</dbReference>
<reference evidence="12" key="2">
    <citation type="journal article" date="2023" name="IMA Fungus">
        <title>Comparative genomic study of the Penicillium genus elucidates a diverse pangenome and 15 lateral gene transfer events.</title>
        <authorList>
            <person name="Petersen C."/>
            <person name="Sorensen T."/>
            <person name="Nielsen M.R."/>
            <person name="Sondergaard T.E."/>
            <person name="Sorensen J.L."/>
            <person name="Fitzpatrick D.A."/>
            <person name="Frisvad J.C."/>
            <person name="Nielsen K.L."/>
        </authorList>
    </citation>
    <scope>NUCLEOTIDE SEQUENCE</scope>
    <source>
        <strain evidence="12">IBT 21917</strain>
    </source>
</reference>
<gene>
    <name evidence="12" type="ORF">N7492_005468</name>
</gene>
<organism evidence="12 13">
    <name type="scientific">Penicillium capsulatum</name>
    <dbReference type="NCBI Taxonomy" id="69766"/>
    <lineage>
        <taxon>Eukaryota</taxon>
        <taxon>Fungi</taxon>
        <taxon>Dikarya</taxon>
        <taxon>Ascomycota</taxon>
        <taxon>Pezizomycotina</taxon>
        <taxon>Eurotiomycetes</taxon>
        <taxon>Eurotiomycetidae</taxon>
        <taxon>Eurotiales</taxon>
        <taxon>Aspergillaceae</taxon>
        <taxon>Penicillium</taxon>
    </lineage>
</organism>
<dbReference type="Proteomes" id="UP001146351">
    <property type="component" value="Unassembled WGS sequence"/>
</dbReference>
<keyword evidence="2 10" id="KW-0812">Transmembrane</keyword>
<dbReference type="GO" id="GO:0016020">
    <property type="term" value="C:membrane"/>
    <property type="evidence" value="ECO:0007669"/>
    <property type="project" value="UniProtKB-SubCell"/>
</dbReference>
<evidence type="ECO:0000256" key="8">
    <source>
        <dbReference type="ARBA" id="ARBA00038159"/>
    </source>
</evidence>
<dbReference type="OrthoDB" id="5573651at2759"/>
<evidence type="ECO:0000256" key="9">
    <source>
        <dbReference type="ARBA" id="ARBA00039865"/>
    </source>
</evidence>
<keyword evidence="5 10" id="KW-0472">Membrane</keyword>
<dbReference type="PANTHER" id="PTHR35518:SF2">
    <property type="entry name" value="MAINTENANCE OF TELOMERE CAPPING PROTEIN 6"/>
    <property type="match status" value="1"/>
</dbReference>
<sequence length="611" mass="66069">MSVSYNDDATLKDATWVAVLLSERDVAAQIPINFVTNPAVSLSSACFGNGLYGRKAAAKCISHLLAVGFRRLVLDLYWSVERRAWTFCPVSIPARADVIVSAASSMASRDTETSTVTSTEATSTSHTSQATITAYPDLYGDTVYELGPYGCTDDLDLNTLVQVLVGYFDDTAPRLTTFTNWLVLNLHVAASNSAPTESPPALTGHQLPTSNTERIGGFMGSALRDYLYTPAQLAKDRSNLNESWYQVDQSYMPIVEYYTIHRDGAGRQSTPDGWPSSKFIQLANSDRLLIEYGSIDPQLADYDLSRDAHAIFSPDYMTSTVDISTAANGTATKGCLYKPDATAVSQVNSSWAFSHGVPVPSNLSANETLGSLVRNLAGITGCGISPVLNTTLFGETADTNIDHYRNVSLSSGWAWAVGEPKGAGTGGGTNGEPPFDRCAVVDVTLDGRWRATNCTEVRRAACRVGNSPFTWALSDTKGKYSNVSDACPSGSSFAVPRTGLENHYLYRHLLSQSRDLIDPVSSDPALREVLINFNSIDITSCWVSGGPGAGCPYETDPQEIHRKTVLVAAIAGIVICIITALTFFVKCNANRRNSRRRKRVIEGWEYEGVPS</sequence>
<feature type="transmembrane region" description="Helical" evidence="10">
    <location>
        <begin position="565"/>
        <end position="589"/>
    </location>
</feature>
<evidence type="ECO:0000256" key="7">
    <source>
        <dbReference type="ARBA" id="ARBA00037703"/>
    </source>
</evidence>